<dbReference type="InterPro" id="IPR020843">
    <property type="entry name" value="ER"/>
</dbReference>
<accession>A0A2T4I7R0</accession>
<dbReference type="PANTHER" id="PTHR44154:SF1">
    <property type="entry name" value="QUINONE OXIDOREDUCTASE"/>
    <property type="match status" value="1"/>
</dbReference>
<dbReference type="GO" id="GO:0016491">
    <property type="term" value="F:oxidoreductase activity"/>
    <property type="evidence" value="ECO:0007669"/>
    <property type="project" value="UniProtKB-KW"/>
</dbReference>
<dbReference type="InterPro" id="IPR013154">
    <property type="entry name" value="ADH-like_N"/>
</dbReference>
<dbReference type="Gene3D" id="3.90.180.10">
    <property type="entry name" value="Medium-chain alcohol dehydrogenases, catalytic domain"/>
    <property type="match status" value="1"/>
</dbReference>
<dbReference type="InterPro" id="IPR051603">
    <property type="entry name" value="Zinc-ADH_QOR/CCCR"/>
</dbReference>
<dbReference type="Pfam" id="PF08240">
    <property type="entry name" value="ADH_N"/>
    <property type="match status" value="1"/>
</dbReference>
<dbReference type="InterPro" id="IPR014182">
    <property type="entry name" value="ADH_Zn_typ-1"/>
</dbReference>
<dbReference type="AlphaFoldDB" id="A0A2T4I7R0"/>
<dbReference type="EMBL" id="PHHF01000007">
    <property type="protein sequence ID" value="PTD27437.1"/>
    <property type="molecule type" value="Genomic_DNA"/>
</dbReference>
<dbReference type="RefSeq" id="WP_107393800.1">
    <property type="nucleotide sequence ID" value="NZ_PHHF01000007.1"/>
</dbReference>
<evidence type="ECO:0000259" key="3">
    <source>
        <dbReference type="SMART" id="SM00829"/>
    </source>
</evidence>
<evidence type="ECO:0000313" key="5">
    <source>
        <dbReference type="Proteomes" id="UP000241206"/>
    </source>
</evidence>
<sequence>MRAVGYQTPQPIAALNSLVDIELPRPVPQGRDLLVEIRAVSVNPVDTKVRASTAAADNDWKILGWDAAGIVVDAGPDASLFKPGDEIFYAGALNRPGSNAEFHLVDERIVGPKPKTLGWAEAAALPLTAITAWETLFDRLDVEGRTVPGAAPALLVIGGAGGVGSITIQLARQLTDLTVVATASRPETQAWARELGAHHVVDHSKPLAEQVAALGIGAPAFVFSTTATDHHLPEIVELIAPQGRFALIDDPATLDIMPFKRKSVSTHWELMFTRSLFDTADIAEQGRLLSEVARLVDSGTIRTTLAENFGPINAANLKRAHALIESGRACGKIVLEDTRVGTHKQDSLGVGNVIHMWTPPWQGH</sequence>
<dbReference type="CDD" id="cd08252">
    <property type="entry name" value="AL_MDR"/>
    <property type="match status" value="1"/>
</dbReference>
<feature type="domain" description="Enoyl reductase (ER)" evidence="3">
    <location>
        <begin position="13"/>
        <end position="335"/>
    </location>
</feature>
<dbReference type="Proteomes" id="UP000241206">
    <property type="component" value="Unassembled WGS sequence"/>
</dbReference>
<dbReference type="Gene3D" id="3.40.50.720">
    <property type="entry name" value="NAD(P)-binding Rossmann-like Domain"/>
    <property type="match status" value="1"/>
</dbReference>
<keyword evidence="2" id="KW-0560">Oxidoreductase</keyword>
<evidence type="ECO:0000313" key="4">
    <source>
        <dbReference type="EMBL" id="PTD27437.1"/>
    </source>
</evidence>
<protein>
    <recommendedName>
        <fullName evidence="2">Zinc-type alcohol dehydrogenase-like protein</fullName>
    </recommendedName>
</protein>
<dbReference type="GO" id="GO:0008270">
    <property type="term" value="F:zinc ion binding"/>
    <property type="evidence" value="ECO:0007669"/>
    <property type="project" value="InterPro"/>
</dbReference>
<dbReference type="SMART" id="SM00829">
    <property type="entry name" value="PKS_ER"/>
    <property type="match status" value="1"/>
</dbReference>
<comment type="caution">
    <text evidence="4">The sequence shown here is derived from an EMBL/GenBank/DDBJ whole genome shotgun (WGS) entry which is preliminary data.</text>
</comment>
<dbReference type="InterPro" id="IPR011032">
    <property type="entry name" value="GroES-like_sf"/>
</dbReference>
<proteinExistence type="inferred from homology"/>
<keyword evidence="5" id="KW-1185">Reference proteome</keyword>
<feature type="non-terminal residue" evidence="4">
    <location>
        <position position="364"/>
    </location>
</feature>
<dbReference type="SUPFAM" id="SSF51735">
    <property type="entry name" value="NAD(P)-binding Rossmann-fold domains"/>
    <property type="match status" value="1"/>
</dbReference>
<reference evidence="4 5" key="1">
    <citation type="submission" date="2017-11" db="EMBL/GenBank/DDBJ databases">
        <title>Sphingomonas oleivorans sp. nov., isolated from oil-contaminated soil.</title>
        <authorList>
            <person name="Wang L."/>
            <person name="Chen L."/>
        </authorList>
    </citation>
    <scope>NUCLEOTIDE SEQUENCE [LARGE SCALE GENOMIC DNA]</scope>
    <source>
        <strain evidence="4 5">K101</strain>
    </source>
</reference>
<keyword evidence="1" id="KW-0521">NADP</keyword>
<organism evidence="4 5">
    <name type="scientific">Edaphosphingomonas fennica</name>
    <dbReference type="NCBI Taxonomy" id="114404"/>
    <lineage>
        <taxon>Bacteria</taxon>
        <taxon>Pseudomonadati</taxon>
        <taxon>Pseudomonadota</taxon>
        <taxon>Alphaproteobacteria</taxon>
        <taxon>Sphingomonadales</taxon>
        <taxon>Rhizorhabdaceae</taxon>
        <taxon>Edaphosphingomonas</taxon>
    </lineage>
</organism>
<evidence type="ECO:0000256" key="2">
    <source>
        <dbReference type="RuleBase" id="RU364000"/>
    </source>
</evidence>
<dbReference type="NCBIfam" id="TIGR02817">
    <property type="entry name" value="adh_fam_1"/>
    <property type="match status" value="1"/>
</dbReference>
<name>A0A2T4I7R0_9SPHN</name>
<keyword evidence="2" id="KW-0479">Metal-binding</keyword>
<dbReference type="PANTHER" id="PTHR44154">
    <property type="entry name" value="QUINONE OXIDOREDUCTASE"/>
    <property type="match status" value="1"/>
</dbReference>
<evidence type="ECO:0000256" key="1">
    <source>
        <dbReference type="ARBA" id="ARBA00022857"/>
    </source>
</evidence>
<dbReference type="SUPFAM" id="SSF50129">
    <property type="entry name" value="GroES-like"/>
    <property type="match status" value="1"/>
</dbReference>
<dbReference type="Pfam" id="PF13602">
    <property type="entry name" value="ADH_zinc_N_2"/>
    <property type="match status" value="1"/>
</dbReference>
<keyword evidence="2" id="KW-0862">Zinc</keyword>
<gene>
    <name evidence="4" type="ORF">CV103_01745</name>
</gene>
<dbReference type="InterPro" id="IPR036291">
    <property type="entry name" value="NAD(P)-bd_dom_sf"/>
</dbReference>
<comment type="similarity">
    <text evidence="2">Belongs to the zinc-containing alcohol dehydrogenase family. Quinone oxidoreductase subfamily.</text>
</comment>